<evidence type="ECO:0000313" key="1">
    <source>
        <dbReference type="EMBL" id="MBX50121.1"/>
    </source>
</evidence>
<reference evidence="1" key="1">
    <citation type="submission" date="2018-02" db="EMBL/GenBank/DDBJ databases">
        <title>Rhizophora mucronata_Transcriptome.</title>
        <authorList>
            <person name="Meera S.P."/>
            <person name="Sreeshan A."/>
            <person name="Augustine A."/>
        </authorList>
    </citation>
    <scope>NUCLEOTIDE SEQUENCE</scope>
    <source>
        <tissue evidence="1">Leaf</tissue>
    </source>
</reference>
<accession>A0A2P2P676</accession>
<proteinExistence type="predicted"/>
<name>A0A2P2P676_RHIMU</name>
<protein>
    <submittedName>
        <fullName evidence="1">Uncharacterized protein</fullName>
    </submittedName>
</protein>
<dbReference type="EMBL" id="GGEC01069637">
    <property type="protein sequence ID" value="MBX50121.1"/>
    <property type="molecule type" value="Transcribed_RNA"/>
</dbReference>
<organism evidence="1">
    <name type="scientific">Rhizophora mucronata</name>
    <name type="common">Asiatic mangrove</name>
    <dbReference type="NCBI Taxonomy" id="61149"/>
    <lineage>
        <taxon>Eukaryota</taxon>
        <taxon>Viridiplantae</taxon>
        <taxon>Streptophyta</taxon>
        <taxon>Embryophyta</taxon>
        <taxon>Tracheophyta</taxon>
        <taxon>Spermatophyta</taxon>
        <taxon>Magnoliopsida</taxon>
        <taxon>eudicotyledons</taxon>
        <taxon>Gunneridae</taxon>
        <taxon>Pentapetalae</taxon>
        <taxon>rosids</taxon>
        <taxon>fabids</taxon>
        <taxon>Malpighiales</taxon>
        <taxon>Rhizophoraceae</taxon>
        <taxon>Rhizophora</taxon>
    </lineage>
</organism>
<dbReference type="AlphaFoldDB" id="A0A2P2P676"/>
<sequence length="45" mass="5317">MHIYHFSYHCLLKGLTTQSWTKEQLLARALLSCPCDHQNMLQISR</sequence>